<dbReference type="SUPFAM" id="SSF53335">
    <property type="entry name" value="S-adenosyl-L-methionine-dependent methyltransferases"/>
    <property type="match status" value="1"/>
</dbReference>
<dbReference type="Gene3D" id="3.40.50.150">
    <property type="entry name" value="Vaccinia Virus protein VP39"/>
    <property type="match status" value="1"/>
</dbReference>
<proteinExistence type="evidence at transcript level"/>
<keyword evidence="6" id="KW-0489">Methyltransferase</keyword>
<keyword evidence="7" id="KW-0808">Transferase</keyword>
<protein>
    <recommendedName>
        <fullName evidence="4">thiopurine S-methyltransferase</fullName>
        <ecNumber evidence="4">2.1.1.67</ecNumber>
    </recommendedName>
</protein>
<dbReference type="GO" id="GO:0008119">
    <property type="term" value="F:thiopurine S-methyltransferase activity"/>
    <property type="evidence" value="ECO:0007669"/>
    <property type="project" value="UniProtKB-EC"/>
</dbReference>
<comment type="subcellular location">
    <subcellularLocation>
        <location evidence="2">Cytoplasm</location>
    </subcellularLocation>
</comment>
<evidence type="ECO:0000256" key="2">
    <source>
        <dbReference type="ARBA" id="ARBA00004496"/>
    </source>
</evidence>
<dbReference type="GO" id="GO:0005737">
    <property type="term" value="C:cytoplasm"/>
    <property type="evidence" value="ECO:0007669"/>
    <property type="project" value="UniProtKB-SubCell"/>
</dbReference>
<dbReference type="FunFam" id="3.40.50.150:FF:000101">
    <property type="entry name" value="Thiopurine S-methyltransferase"/>
    <property type="match status" value="1"/>
</dbReference>
<name>A0A131XA15_9ACAR</name>
<dbReference type="GO" id="GO:0032259">
    <property type="term" value="P:methylation"/>
    <property type="evidence" value="ECO:0007669"/>
    <property type="project" value="UniProtKB-KW"/>
</dbReference>
<comment type="catalytic activity">
    <reaction evidence="1">
        <text>S-adenosyl-L-methionine + a thiopurine = S-adenosyl-L-homocysteine + a thiopurine S-methylether.</text>
        <dbReference type="EC" id="2.1.1.67"/>
    </reaction>
</comment>
<dbReference type="PANTHER" id="PTHR10259:SF11">
    <property type="entry name" value="THIOPURINE S-METHYLTRANSFERASE"/>
    <property type="match status" value="1"/>
</dbReference>
<comment type="similarity">
    <text evidence="3">Belongs to the class I-like SAM-binding methyltransferase superfamily. TPMT family.</text>
</comment>
<evidence type="ECO:0000256" key="8">
    <source>
        <dbReference type="ARBA" id="ARBA00022691"/>
    </source>
</evidence>
<dbReference type="InterPro" id="IPR008854">
    <property type="entry name" value="TPMT"/>
</dbReference>
<dbReference type="PANTHER" id="PTHR10259">
    <property type="entry name" value="THIOPURINE S-METHYLTRANSFERASE"/>
    <property type="match status" value="1"/>
</dbReference>
<keyword evidence="8" id="KW-0949">S-adenosyl-L-methionine</keyword>
<organism evidence="9">
    <name type="scientific">Hyalomma excavatum</name>
    <dbReference type="NCBI Taxonomy" id="257692"/>
    <lineage>
        <taxon>Eukaryota</taxon>
        <taxon>Metazoa</taxon>
        <taxon>Ecdysozoa</taxon>
        <taxon>Arthropoda</taxon>
        <taxon>Chelicerata</taxon>
        <taxon>Arachnida</taxon>
        <taxon>Acari</taxon>
        <taxon>Parasitiformes</taxon>
        <taxon>Ixodida</taxon>
        <taxon>Ixodoidea</taxon>
        <taxon>Ixodidae</taxon>
        <taxon>Hyalomminae</taxon>
        <taxon>Hyalomma</taxon>
    </lineage>
</organism>
<dbReference type="EC" id="2.1.1.67" evidence="4"/>
<sequence>MGHRWSSSCKRPMFISRDQREFWSNRWKTGDTPWQTQGIHRLLEQHQELVLAGKQNARVFIPLCGKAHELLWFYSRAHNVIGVEYVEKSASEFFTESGLPFEETTCHVLKCKVFRTLDHRLQIFVCSIFEFNRDCAGTMDIVWDRGALVAVNDDERPRYASVIKSLLSPGFSYALCTVVYDDPSFKGFPRSVPDDEVIKLFGGFMTLTKVMQSEEEKRLHISSSIVETLWHGTG</sequence>
<dbReference type="PROSITE" id="PS51585">
    <property type="entry name" value="SAM_MT_TPMT"/>
    <property type="match status" value="1"/>
</dbReference>
<dbReference type="EMBL" id="GEFH01005224">
    <property type="protein sequence ID" value="JAP63357.1"/>
    <property type="molecule type" value="mRNA"/>
</dbReference>
<evidence type="ECO:0000256" key="5">
    <source>
        <dbReference type="ARBA" id="ARBA00022490"/>
    </source>
</evidence>
<dbReference type="AlphaFoldDB" id="A0A131XA15"/>
<evidence type="ECO:0000313" key="9">
    <source>
        <dbReference type="EMBL" id="JAP63357.1"/>
    </source>
</evidence>
<reference evidence="9" key="1">
    <citation type="journal article" date="2017" name="Ticks Tick Borne Dis.">
        <title>An insight into the sialome of Hyalomma excavatum.</title>
        <authorList>
            <person name="Ribeiro J.M."/>
            <person name="Slovak M."/>
            <person name="Francischetti I.M."/>
        </authorList>
    </citation>
    <scope>NUCLEOTIDE SEQUENCE</scope>
    <source>
        <strain evidence="9">Samish</strain>
        <tissue evidence="9">Salivary glands</tissue>
    </source>
</reference>
<evidence type="ECO:0000256" key="7">
    <source>
        <dbReference type="ARBA" id="ARBA00022679"/>
    </source>
</evidence>
<dbReference type="InterPro" id="IPR029063">
    <property type="entry name" value="SAM-dependent_MTases_sf"/>
</dbReference>
<evidence type="ECO:0000256" key="3">
    <source>
        <dbReference type="ARBA" id="ARBA00008145"/>
    </source>
</evidence>
<dbReference type="PIRSF" id="PIRSF023956">
    <property type="entry name" value="Thiopurine_S-methyltransferase"/>
    <property type="match status" value="1"/>
</dbReference>
<evidence type="ECO:0000256" key="4">
    <source>
        <dbReference type="ARBA" id="ARBA00011905"/>
    </source>
</evidence>
<keyword evidence="5" id="KW-0963">Cytoplasm</keyword>
<accession>A0A131XA15</accession>
<evidence type="ECO:0000256" key="1">
    <source>
        <dbReference type="ARBA" id="ARBA00000903"/>
    </source>
</evidence>
<dbReference type="Pfam" id="PF05724">
    <property type="entry name" value="TPMT"/>
    <property type="match status" value="1"/>
</dbReference>
<dbReference type="InterPro" id="IPR025835">
    <property type="entry name" value="Thiopurine_S-MeTrfase"/>
</dbReference>
<evidence type="ECO:0000256" key="6">
    <source>
        <dbReference type="ARBA" id="ARBA00022603"/>
    </source>
</evidence>